<keyword evidence="1" id="KW-0479">Metal-binding</keyword>
<feature type="compositionally biased region" description="Acidic residues" evidence="2">
    <location>
        <begin position="290"/>
        <end position="299"/>
    </location>
</feature>
<feature type="domain" description="CCHC-type" evidence="3">
    <location>
        <begin position="198"/>
        <end position="211"/>
    </location>
</feature>
<organism evidence="4 5">
    <name type="scientific">Brachionus plicatilis</name>
    <name type="common">Marine rotifer</name>
    <name type="synonym">Brachionus muelleri</name>
    <dbReference type="NCBI Taxonomy" id="10195"/>
    <lineage>
        <taxon>Eukaryota</taxon>
        <taxon>Metazoa</taxon>
        <taxon>Spiralia</taxon>
        <taxon>Gnathifera</taxon>
        <taxon>Rotifera</taxon>
        <taxon>Eurotatoria</taxon>
        <taxon>Monogononta</taxon>
        <taxon>Pseudotrocha</taxon>
        <taxon>Ploima</taxon>
        <taxon>Brachionidae</taxon>
        <taxon>Brachionus</taxon>
    </lineage>
</organism>
<name>A0A3M7SCV8_BRAPC</name>
<dbReference type="AlphaFoldDB" id="A0A3M7SCV8"/>
<proteinExistence type="predicted"/>
<dbReference type="EMBL" id="REGN01001610">
    <property type="protein sequence ID" value="RNA33611.1"/>
    <property type="molecule type" value="Genomic_DNA"/>
</dbReference>
<evidence type="ECO:0000259" key="3">
    <source>
        <dbReference type="PROSITE" id="PS50158"/>
    </source>
</evidence>
<dbReference type="InterPro" id="IPR042509">
    <property type="entry name" value="ZCCHC3"/>
</dbReference>
<feature type="compositionally biased region" description="Basic and acidic residues" evidence="2">
    <location>
        <begin position="267"/>
        <end position="276"/>
    </location>
</feature>
<dbReference type="InterPro" id="IPR001878">
    <property type="entry name" value="Znf_CCHC"/>
</dbReference>
<evidence type="ECO:0000256" key="1">
    <source>
        <dbReference type="PROSITE-ProRule" id="PRU00047"/>
    </source>
</evidence>
<dbReference type="PANTHER" id="PTHR22639">
    <property type="entry name" value="GAG-RELATED PROTEIN"/>
    <property type="match status" value="1"/>
</dbReference>
<dbReference type="SMART" id="SM00343">
    <property type="entry name" value="ZnF_C2HC"/>
    <property type="match status" value="2"/>
</dbReference>
<feature type="region of interest" description="Disordered" evidence="2">
    <location>
        <begin position="222"/>
        <end position="346"/>
    </location>
</feature>
<evidence type="ECO:0000313" key="4">
    <source>
        <dbReference type="EMBL" id="RNA33611.1"/>
    </source>
</evidence>
<dbReference type="GO" id="GO:0008270">
    <property type="term" value="F:zinc ion binding"/>
    <property type="evidence" value="ECO:0007669"/>
    <property type="project" value="UniProtKB-KW"/>
</dbReference>
<dbReference type="GO" id="GO:0003723">
    <property type="term" value="F:RNA binding"/>
    <property type="evidence" value="ECO:0007669"/>
    <property type="project" value="InterPro"/>
</dbReference>
<sequence>MNKLPCVCFKIQRGSNVEIDRRKIIKAFIQHPSRAVEHIKCVSQQFNNHTRVISFTKDFEVNQLIDSVIVIEDETFKLEEVIDFNRFKTVSYRVLWLPHGYSRNKLSQFFNGLGKTIIDCSEEMFQVEELENVYFGTGNFKMKIRYDTEIVKNPLASGIYSIDKVKMLVTRFGEKPTCLRCKKVGHIRRNCDLNKLFCSNCNKTGHTVNECNMARRTEKELEEHPDEFDQEMEVKENEAVHQKTRNKRAFDETSPLYDPSSASTKQAKNENNRDNETESDSETESKEPESESDDQEENIEVVKIQQEVEDEKFKQRNNQKLNDNKHPKKLNSKVTSNQNVKTVNSVQSKSINQIPINQRRQSTNQYVSYTKLYVSIEICFLQETHFNSKQEVEYFEKILNKYLVYCPLSETKSRGVGILVKSILNLGEISNFQFYENRIVNLDLKINGNIFSFVNIYAPNLKDEQSRFIEELYRVNKIGLDKRWSDLIKTFDLVESVFNNTDSERLKFTWTNGSQYSRIDRLYFRTNKQINLNYCNFFTTSMSDHKIIISKLNFTNVSTLKGSFKKSNEWKLNERVLEDKKRESRRLFIERKSFINGLFDSLNNLDFNENEKRDEIKSKIENYYKEERLGIEKRACETKRNFIFQPTKN</sequence>
<dbReference type="GO" id="GO:0002218">
    <property type="term" value="P:activation of innate immune response"/>
    <property type="evidence" value="ECO:0007669"/>
    <property type="project" value="InterPro"/>
</dbReference>
<keyword evidence="5" id="KW-1185">Reference proteome</keyword>
<dbReference type="OrthoDB" id="6501983at2759"/>
<accession>A0A3M7SCV8</accession>
<dbReference type="InterPro" id="IPR036691">
    <property type="entry name" value="Endo/exonu/phosph_ase_sf"/>
</dbReference>
<dbReference type="SUPFAM" id="SSF57756">
    <property type="entry name" value="Retrovirus zinc finger-like domains"/>
    <property type="match status" value="1"/>
</dbReference>
<dbReference type="SUPFAM" id="SSF56219">
    <property type="entry name" value="DNase I-like"/>
    <property type="match status" value="1"/>
</dbReference>
<dbReference type="Gene3D" id="4.10.60.10">
    <property type="entry name" value="Zinc finger, CCHC-type"/>
    <property type="match status" value="1"/>
</dbReference>
<dbReference type="Gene3D" id="3.60.10.10">
    <property type="entry name" value="Endonuclease/exonuclease/phosphatase"/>
    <property type="match status" value="1"/>
</dbReference>
<feature type="compositionally biased region" description="Polar residues" evidence="2">
    <location>
        <begin position="332"/>
        <end position="346"/>
    </location>
</feature>
<reference evidence="4 5" key="1">
    <citation type="journal article" date="2018" name="Sci. Rep.">
        <title>Genomic signatures of local adaptation to the degree of environmental predictability in rotifers.</title>
        <authorList>
            <person name="Franch-Gras L."/>
            <person name="Hahn C."/>
            <person name="Garcia-Roger E.M."/>
            <person name="Carmona M.J."/>
            <person name="Serra M."/>
            <person name="Gomez A."/>
        </authorList>
    </citation>
    <scope>NUCLEOTIDE SEQUENCE [LARGE SCALE GENOMIC DNA]</scope>
    <source>
        <strain evidence="4">HYR1</strain>
    </source>
</reference>
<gene>
    <name evidence="4" type="ORF">BpHYR1_004315</name>
</gene>
<keyword evidence="1" id="KW-0863">Zinc-finger</keyword>
<feature type="domain" description="CCHC-type" evidence="3">
    <location>
        <begin position="178"/>
        <end position="191"/>
    </location>
</feature>
<feature type="compositionally biased region" description="Basic and acidic residues" evidence="2">
    <location>
        <begin position="232"/>
        <end position="241"/>
    </location>
</feature>
<evidence type="ECO:0000256" key="2">
    <source>
        <dbReference type="SAM" id="MobiDB-lite"/>
    </source>
</evidence>
<keyword evidence="1" id="KW-0862">Zinc</keyword>
<dbReference type="PANTHER" id="PTHR22639:SF3">
    <property type="entry name" value="ZINC FINGER CCHC DOMAIN-CONTAINING PROTEIN 3"/>
    <property type="match status" value="1"/>
</dbReference>
<dbReference type="InterPro" id="IPR036875">
    <property type="entry name" value="Znf_CCHC_sf"/>
</dbReference>
<protein>
    <recommendedName>
        <fullName evidence="3">CCHC-type domain-containing protein</fullName>
    </recommendedName>
</protein>
<dbReference type="GO" id="GO:0003690">
    <property type="term" value="F:double-stranded DNA binding"/>
    <property type="evidence" value="ECO:0007669"/>
    <property type="project" value="InterPro"/>
</dbReference>
<comment type="caution">
    <text evidence="4">The sequence shown here is derived from an EMBL/GenBank/DDBJ whole genome shotgun (WGS) entry which is preliminary data.</text>
</comment>
<dbReference type="PROSITE" id="PS50158">
    <property type="entry name" value="ZF_CCHC"/>
    <property type="match status" value="2"/>
</dbReference>
<dbReference type="Proteomes" id="UP000276133">
    <property type="component" value="Unassembled WGS sequence"/>
</dbReference>
<evidence type="ECO:0000313" key="5">
    <source>
        <dbReference type="Proteomes" id="UP000276133"/>
    </source>
</evidence>